<dbReference type="InterPro" id="IPR008983">
    <property type="entry name" value="Tumour_necrosis_fac-like_dom"/>
</dbReference>
<evidence type="ECO:0000259" key="2">
    <source>
        <dbReference type="Pfam" id="PF00386"/>
    </source>
</evidence>
<dbReference type="AlphaFoldDB" id="A0A3D8Y3C0"/>
<dbReference type="Proteomes" id="UP000256373">
    <property type="component" value="Unassembled WGS sequence"/>
</dbReference>
<dbReference type="SUPFAM" id="SSF49842">
    <property type="entry name" value="TNF-like"/>
    <property type="match status" value="1"/>
</dbReference>
<dbReference type="InterPro" id="IPR001073">
    <property type="entry name" value="C1q_dom"/>
</dbReference>
<feature type="signal peptide" evidence="1">
    <location>
        <begin position="1"/>
        <end position="30"/>
    </location>
</feature>
<protein>
    <recommendedName>
        <fullName evidence="2">C1q domain-containing protein</fullName>
    </recommendedName>
</protein>
<keyword evidence="4" id="KW-1185">Reference proteome</keyword>
<evidence type="ECO:0000256" key="1">
    <source>
        <dbReference type="SAM" id="SignalP"/>
    </source>
</evidence>
<gene>
    <name evidence="3" type="ORF">DSL64_26740</name>
</gene>
<name>A0A3D8Y3C0_9BACT</name>
<accession>A0A3D8Y3C0</accession>
<reference evidence="3 4" key="1">
    <citation type="submission" date="2018-07" db="EMBL/GenBank/DDBJ databases">
        <title>Dyadobacter roseus sp. nov., isolated from rose rhizosphere soil.</title>
        <authorList>
            <person name="Chen L."/>
        </authorList>
    </citation>
    <scope>NUCLEOTIDE SEQUENCE [LARGE SCALE GENOMIC DNA]</scope>
    <source>
        <strain evidence="3 4">RS19</strain>
    </source>
</reference>
<dbReference type="RefSeq" id="WP_115834029.1">
    <property type="nucleotide sequence ID" value="NZ_QNUL01000038.1"/>
</dbReference>
<evidence type="ECO:0000313" key="4">
    <source>
        <dbReference type="Proteomes" id="UP000256373"/>
    </source>
</evidence>
<dbReference type="Gene3D" id="2.60.120.40">
    <property type="match status" value="1"/>
</dbReference>
<sequence length="265" mass="28104">MIQQFIKPCTLIRLFVIPAIFNLAAHVAVAQVKIGTNPTTISTNAVLDVEGNTGSHTVVLQNGNTGVGTVTPANKLEINSGSTNSSGLRLTNLTSVSPKTQANVSPIGVDNNGDVVTVNSSASHSFLYDRGVTNYNSYSVLIQTTTGGTGNLIPNQLVYDPSSMYNPTTGQATVPVSGLYQVSAKLIVQCNTLSNFRVDYFRIRGATTTLVASDYTLVASTPTTLNGFQYLPLQAGDKVYIGYGANAGSFDNLYYFSLGMTLVHQ</sequence>
<evidence type="ECO:0000313" key="3">
    <source>
        <dbReference type="EMBL" id="REA56518.1"/>
    </source>
</evidence>
<comment type="caution">
    <text evidence="3">The sequence shown here is derived from an EMBL/GenBank/DDBJ whole genome shotgun (WGS) entry which is preliminary data.</text>
</comment>
<feature type="domain" description="C1q" evidence="2">
    <location>
        <begin position="154"/>
        <end position="252"/>
    </location>
</feature>
<keyword evidence="1" id="KW-0732">Signal</keyword>
<dbReference type="Pfam" id="PF00386">
    <property type="entry name" value="C1q"/>
    <property type="match status" value="1"/>
</dbReference>
<feature type="chain" id="PRO_5017733182" description="C1q domain-containing protein" evidence="1">
    <location>
        <begin position="31"/>
        <end position="265"/>
    </location>
</feature>
<dbReference type="OrthoDB" id="1163828at2"/>
<dbReference type="EMBL" id="QNUL01000038">
    <property type="protein sequence ID" value="REA56518.1"/>
    <property type="molecule type" value="Genomic_DNA"/>
</dbReference>
<organism evidence="3 4">
    <name type="scientific">Dyadobacter luteus</name>
    <dbReference type="NCBI Taxonomy" id="2259619"/>
    <lineage>
        <taxon>Bacteria</taxon>
        <taxon>Pseudomonadati</taxon>
        <taxon>Bacteroidota</taxon>
        <taxon>Cytophagia</taxon>
        <taxon>Cytophagales</taxon>
        <taxon>Spirosomataceae</taxon>
        <taxon>Dyadobacter</taxon>
    </lineage>
</organism>
<proteinExistence type="predicted"/>